<dbReference type="AlphaFoldDB" id="A0A498HX61"/>
<dbReference type="PROSITE" id="PS50076">
    <property type="entry name" value="DNAJ_2"/>
    <property type="match status" value="1"/>
</dbReference>
<dbReference type="SMART" id="SM00271">
    <property type="entry name" value="DnaJ"/>
    <property type="match status" value="1"/>
</dbReference>
<dbReference type="EMBL" id="RDQH01000340">
    <property type="protein sequence ID" value="RXH76208.1"/>
    <property type="molecule type" value="Genomic_DNA"/>
</dbReference>
<feature type="domain" description="J" evidence="2">
    <location>
        <begin position="2"/>
        <end position="72"/>
    </location>
</feature>
<keyword evidence="1" id="KW-0472">Membrane</keyword>
<accession>A0A498HX61</accession>
<reference evidence="3 4" key="1">
    <citation type="submission" date="2018-10" db="EMBL/GenBank/DDBJ databases">
        <title>A high-quality apple genome assembly.</title>
        <authorList>
            <person name="Hu J."/>
        </authorList>
    </citation>
    <scope>NUCLEOTIDE SEQUENCE [LARGE SCALE GENOMIC DNA]</scope>
    <source>
        <strain evidence="4">cv. HFTH1</strain>
        <tissue evidence="3">Young leaf</tissue>
    </source>
</reference>
<dbReference type="InterPro" id="IPR001623">
    <property type="entry name" value="DnaJ_domain"/>
</dbReference>
<name>A0A498HX61_MALDO</name>
<keyword evidence="4" id="KW-1185">Reference proteome</keyword>
<organism evidence="3 4">
    <name type="scientific">Malus domestica</name>
    <name type="common">Apple</name>
    <name type="synonym">Pyrus malus</name>
    <dbReference type="NCBI Taxonomy" id="3750"/>
    <lineage>
        <taxon>Eukaryota</taxon>
        <taxon>Viridiplantae</taxon>
        <taxon>Streptophyta</taxon>
        <taxon>Embryophyta</taxon>
        <taxon>Tracheophyta</taxon>
        <taxon>Spermatophyta</taxon>
        <taxon>Magnoliopsida</taxon>
        <taxon>eudicotyledons</taxon>
        <taxon>Gunneridae</taxon>
        <taxon>Pentapetalae</taxon>
        <taxon>rosids</taxon>
        <taxon>fabids</taxon>
        <taxon>Rosales</taxon>
        <taxon>Rosaceae</taxon>
        <taxon>Amygdaloideae</taxon>
        <taxon>Maleae</taxon>
        <taxon>Malus</taxon>
    </lineage>
</organism>
<feature type="transmembrane region" description="Helical" evidence="1">
    <location>
        <begin position="127"/>
        <end position="151"/>
    </location>
</feature>
<evidence type="ECO:0000313" key="3">
    <source>
        <dbReference type="EMBL" id="RXH76208.1"/>
    </source>
</evidence>
<proteinExistence type="predicted"/>
<dbReference type="SUPFAM" id="SSF46565">
    <property type="entry name" value="Chaperone J-domain"/>
    <property type="match status" value="1"/>
</dbReference>
<dbReference type="InterPro" id="IPR050817">
    <property type="entry name" value="DjlA_DnaK_co-chaperone"/>
</dbReference>
<dbReference type="PROSITE" id="PS00636">
    <property type="entry name" value="DNAJ_1"/>
    <property type="match status" value="1"/>
</dbReference>
<dbReference type="Proteomes" id="UP000290289">
    <property type="component" value="Chromosome 14"/>
</dbReference>
<gene>
    <name evidence="3" type="ORF">DVH24_019096</name>
</gene>
<dbReference type="PRINTS" id="PR00625">
    <property type="entry name" value="JDOMAIN"/>
</dbReference>
<evidence type="ECO:0000313" key="4">
    <source>
        <dbReference type="Proteomes" id="UP000290289"/>
    </source>
</evidence>
<dbReference type="InterPro" id="IPR036869">
    <property type="entry name" value="J_dom_sf"/>
</dbReference>
<protein>
    <recommendedName>
        <fullName evidence="2">J domain-containing protein</fullName>
    </recommendedName>
</protein>
<keyword evidence="1" id="KW-1133">Transmembrane helix</keyword>
<dbReference type="PANTHER" id="PTHR24074">
    <property type="entry name" value="CO-CHAPERONE PROTEIN DJLA"/>
    <property type="match status" value="1"/>
</dbReference>
<feature type="transmembrane region" description="Helical" evidence="1">
    <location>
        <begin position="163"/>
        <end position="187"/>
    </location>
</feature>
<dbReference type="STRING" id="3750.A0A498HX61"/>
<dbReference type="CDD" id="cd06257">
    <property type="entry name" value="DnaJ"/>
    <property type="match status" value="1"/>
</dbReference>
<dbReference type="InterPro" id="IPR018253">
    <property type="entry name" value="DnaJ_domain_CS"/>
</dbReference>
<sequence>MDHYKVLGLARNASKAEIKEAFRKLAVKLHPDKHSASPKAERDRATVRFKQVSEAYQVLIDDRKRADYNFQSSHRPHNNYNTYTRTYNYGYGYSGGNSYRRGGGSGAASGASSAFENFLRYVTTRAFLLNVSVAGACLGGIAVVNLGWDALWKMHNHEVRCFFLFLFRPGLSFAQFKLSLIFVYIMLSVSVDCMSIEIEPKIVEFQHCVTDMLFTCIQKSFEEAMKSVRKAKARTEKPQPEKDEYVRIEAAGAEWTLIQGTSQPEKDEYARIKAAGAEGTLIQETSMPSSSGPRPSRLPFMSWGLKDRRASALLASLPANMAYAPPGRDVVYLSSDSHKQRLIGVGPVVLSQLLLRHVSHLDRRASRCPRGIEVFIHKIGFGIRIDGVDGRRHRRLVVIFGTHKHAGDYSVNHDHHPGDCEEGRR</sequence>
<keyword evidence="1" id="KW-0812">Transmembrane</keyword>
<evidence type="ECO:0000259" key="2">
    <source>
        <dbReference type="PROSITE" id="PS50076"/>
    </source>
</evidence>
<comment type="caution">
    <text evidence="3">The sequence shown here is derived from an EMBL/GenBank/DDBJ whole genome shotgun (WGS) entry which is preliminary data.</text>
</comment>
<dbReference type="Pfam" id="PF00226">
    <property type="entry name" value="DnaJ"/>
    <property type="match status" value="1"/>
</dbReference>
<dbReference type="Gene3D" id="1.10.287.110">
    <property type="entry name" value="DnaJ domain"/>
    <property type="match status" value="1"/>
</dbReference>
<evidence type="ECO:0000256" key="1">
    <source>
        <dbReference type="SAM" id="Phobius"/>
    </source>
</evidence>